<proteinExistence type="predicted"/>
<keyword evidence="1" id="KW-0812">Transmembrane</keyword>
<evidence type="ECO:0000256" key="1">
    <source>
        <dbReference type="SAM" id="Phobius"/>
    </source>
</evidence>
<gene>
    <name evidence="2" type="ORF">EAE98_004527</name>
</gene>
<keyword evidence="1" id="KW-1133">Transmembrane helix</keyword>
<name>A0ABQ7IR93_9HELO</name>
<comment type="caution">
    <text evidence="2">The sequence shown here is derived from an EMBL/GenBank/DDBJ whole genome shotgun (WGS) entry which is preliminary data.</text>
</comment>
<accession>A0ABQ7IR93</accession>
<dbReference type="RefSeq" id="XP_038811683.1">
    <property type="nucleotide sequence ID" value="XM_038952147.1"/>
</dbReference>
<dbReference type="GeneID" id="62231301"/>
<keyword evidence="1" id="KW-0472">Membrane</keyword>
<evidence type="ECO:0000313" key="3">
    <source>
        <dbReference type="Proteomes" id="UP000783213"/>
    </source>
</evidence>
<organism evidence="2 3">
    <name type="scientific">Botrytis deweyae</name>
    <dbReference type="NCBI Taxonomy" id="2478750"/>
    <lineage>
        <taxon>Eukaryota</taxon>
        <taxon>Fungi</taxon>
        <taxon>Dikarya</taxon>
        <taxon>Ascomycota</taxon>
        <taxon>Pezizomycotina</taxon>
        <taxon>Leotiomycetes</taxon>
        <taxon>Helotiales</taxon>
        <taxon>Sclerotiniaceae</taxon>
        <taxon>Botrytis</taxon>
    </lineage>
</organism>
<dbReference type="Proteomes" id="UP000783213">
    <property type="component" value="Unassembled WGS sequence"/>
</dbReference>
<sequence>MVSVFSIPGVSEAVPVQYYFNYILPSNSSSLLNSTTSDERQKSDEILYNKRQYLRWMMILYTLRFLLSAIRLCFLIRKNRKERMKQDAAAAIRDLQEKMESGLTENGSLGSHLETIERVAWEDGEKEFS</sequence>
<feature type="transmembrane region" description="Helical" evidence="1">
    <location>
        <begin position="53"/>
        <end position="76"/>
    </location>
</feature>
<evidence type="ECO:0000313" key="2">
    <source>
        <dbReference type="EMBL" id="KAF7931791.1"/>
    </source>
</evidence>
<evidence type="ECO:0008006" key="4">
    <source>
        <dbReference type="Google" id="ProtNLM"/>
    </source>
</evidence>
<protein>
    <recommendedName>
        <fullName evidence="4">Endoplasmic reticulum transmembrane protein</fullName>
    </recommendedName>
</protein>
<reference evidence="2 3" key="1">
    <citation type="journal article" date="2020" name="Genome Biol. Evol.">
        <title>Comparative genomics of Sclerotiniaceae.</title>
        <authorList>
            <person name="Valero Jimenez C.A."/>
            <person name="Steentjes M."/>
            <person name="Scholten O.E."/>
            <person name="Van Kan J.A.L."/>
        </authorList>
    </citation>
    <scope>NUCLEOTIDE SEQUENCE [LARGE SCALE GENOMIC DNA]</scope>
    <source>
        <strain evidence="2 3">B1</strain>
    </source>
</reference>
<keyword evidence="3" id="KW-1185">Reference proteome</keyword>
<dbReference type="EMBL" id="RCSX01000008">
    <property type="protein sequence ID" value="KAF7931791.1"/>
    <property type="molecule type" value="Genomic_DNA"/>
</dbReference>